<feature type="compositionally biased region" description="Basic and acidic residues" evidence="1">
    <location>
        <begin position="198"/>
        <end position="210"/>
    </location>
</feature>
<protein>
    <submittedName>
        <fullName evidence="3">Uncharacterized protein</fullName>
    </submittedName>
</protein>
<evidence type="ECO:0000313" key="4">
    <source>
        <dbReference type="Proteomes" id="UP000677082"/>
    </source>
</evidence>
<feature type="transmembrane region" description="Helical" evidence="2">
    <location>
        <begin position="71"/>
        <end position="94"/>
    </location>
</feature>
<evidence type="ECO:0000256" key="1">
    <source>
        <dbReference type="SAM" id="MobiDB-lite"/>
    </source>
</evidence>
<feature type="region of interest" description="Disordered" evidence="1">
    <location>
        <begin position="174"/>
        <end position="210"/>
    </location>
</feature>
<keyword evidence="2" id="KW-0472">Membrane</keyword>
<keyword evidence="2" id="KW-0812">Transmembrane</keyword>
<dbReference type="Proteomes" id="UP000677082">
    <property type="component" value="Unassembled WGS sequence"/>
</dbReference>
<evidence type="ECO:0000313" key="3">
    <source>
        <dbReference type="EMBL" id="GIM89149.1"/>
    </source>
</evidence>
<dbReference type="AlphaFoldDB" id="A0A919W0F1"/>
<accession>A0A919W0F1</accession>
<comment type="caution">
    <text evidence="3">The sequence shown here is derived from an EMBL/GenBank/DDBJ whole genome shotgun (WGS) entry which is preliminary data.</text>
</comment>
<organism evidence="3 4">
    <name type="scientific">Paractinoplanes toevensis</name>
    <dbReference type="NCBI Taxonomy" id="571911"/>
    <lineage>
        <taxon>Bacteria</taxon>
        <taxon>Bacillati</taxon>
        <taxon>Actinomycetota</taxon>
        <taxon>Actinomycetes</taxon>
        <taxon>Micromonosporales</taxon>
        <taxon>Micromonosporaceae</taxon>
        <taxon>Paractinoplanes</taxon>
    </lineage>
</organism>
<reference evidence="3 4" key="1">
    <citation type="submission" date="2021-03" db="EMBL/GenBank/DDBJ databases">
        <title>Whole genome shotgun sequence of Actinoplanes toevensis NBRC 105298.</title>
        <authorList>
            <person name="Komaki H."/>
            <person name="Tamura T."/>
        </authorList>
    </citation>
    <scope>NUCLEOTIDE SEQUENCE [LARGE SCALE GENOMIC DNA]</scope>
    <source>
        <strain evidence="3 4">NBRC 105298</strain>
    </source>
</reference>
<feature type="region of interest" description="Disordered" evidence="1">
    <location>
        <begin position="102"/>
        <end position="144"/>
    </location>
</feature>
<proteinExistence type="predicted"/>
<keyword evidence="4" id="KW-1185">Reference proteome</keyword>
<feature type="region of interest" description="Disordered" evidence="1">
    <location>
        <begin position="1"/>
        <end position="62"/>
    </location>
</feature>
<gene>
    <name evidence="3" type="ORF">Ato02nite_009420</name>
</gene>
<name>A0A919W0F1_9ACTN</name>
<dbReference type="EMBL" id="BOQN01000011">
    <property type="protein sequence ID" value="GIM89149.1"/>
    <property type="molecule type" value="Genomic_DNA"/>
</dbReference>
<evidence type="ECO:0000256" key="2">
    <source>
        <dbReference type="SAM" id="Phobius"/>
    </source>
</evidence>
<sequence>MDGSASGDLHTDSLPNISDYWPDAPHRMSPEADWYPGDDESAAAAPPYVPEPPADHLISPPPRPPRRGLRVFLGALAVLVFLGGSGLVLARMVLRDDSPAARATAAPAPPTGDLGADPDNPPVSVQPAPAASATTAPSSAAPSEAALPFTSGTFDLTGDVVQFNVTIADLGNEPVKFSTPGGSGLEPRLSRDGSAVKLDPRPNGDKGNGRLDVRLNSRVTWSIRTSGGVTRANFALSDARLRRIDLDGGATRITMVLPTPGETIPIRMTGGVNSWSITTAKKVPLSALLRQGAGEVSLNGTRVRNLKRGAVVRADGGPGVESGGFGIDAVAGIGTLTVAPA</sequence>
<keyword evidence="2" id="KW-1133">Transmembrane helix</keyword>
<dbReference type="RefSeq" id="WP_213005119.1">
    <property type="nucleotide sequence ID" value="NZ_BOQN01000011.1"/>
</dbReference>